<evidence type="ECO:0000256" key="2">
    <source>
        <dbReference type="ARBA" id="ARBA00022448"/>
    </source>
</evidence>
<keyword evidence="5" id="KW-0732">Signal</keyword>
<comment type="caution">
    <text evidence="13">The sequence shown here is derived from an EMBL/GenBank/DDBJ whole genome shotgun (WGS) entry which is preliminary data.</text>
</comment>
<dbReference type="Gene3D" id="3.30.1330.60">
    <property type="entry name" value="OmpA-like domain"/>
    <property type="match status" value="1"/>
</dbReference>
<dbReference type="Gene3D" id="2.40.160.20">
    <property type="match status" value="1"/>
</dbReference>
<keyword evidence="3" id="KW-1134">Transmembrane beta strand</keyword>
<evidence type="ECO:0000256" key="6">
    <source>
        <dbReference type="ARBA" id="ARBA00023065"/>
    </source>
</evidence>
<dbReference type="PATRIC" id="fig|874156.12.peg.1007"/>
<dbReference type="PROSITE" id="PS51123">
    <property type="entry name" value="OMPA_2"/>
    <property type="match status" value="1"/>
</dbReference>
<evidence type="ECO:0000256" key="5">
    <source>
        <dbReference type="ARBA" id="ARBA00022729"/>
    </source>
</evidence>
<dbReference type="InterPro" id="IPR050330">
    <property type="entry name" value="Bact_OuterMem_StrucFunc"/>
</dbReference>
<evidence type="ECO:0000256" key="7">
    <source>
        <dbReference type="ARBA" id="ARBA00023114"/>
    </source>
</evidence>
<keyword evidence="7" id="KW-0626">Porin</keyword>
<evidence type="ECO:0000313" key="14">
    <source>
        <dbReference type="Proteomes" id="UP000053455"/>
    </source>
</evidence>
<dbReference type="EMBL" id="LBHU01000001">
    <property type="protein sequence ID" value="KLI64841.1"/>
    <property type="molecule type" value="Genomic_DNA"/>
</dbReference>
<dbReference type="STRING" id="874156.GCA_001021555_00304"/>
<evidence type="ECO:0000256" key="9">
    <source>
        <dbReference type="ARBA" id="ARBA00023237"/>
    </source>
</evidence>
<protein>
    <recommendedName>
        <fullName evidence="12">OmpA-like domain-containing protein</fullName>
    </recommendedName>
</protein>
<keyword evidence="2" id="KW-0813">Transport</keyword>
<evidence type="ECO:0000256" key="3">
    <source>
        <dbReference type="ARBA" id="ARBA00022452"/>
    </source>
</evidence>
<keyword evidence="14" id="KW-1185">Reference proteome</keyword>
<gene>
    <name evidence="13" type="ORF">AAV99_04860</name>
</gene>
<evidence type="ECO:0000256" key="8">
    <source>
        <dbReference type="ARBA" id="ARBA00023136"/>
    </source>
</evidence>
<dbReference type="PANTHER" id="PTHR30329">
    <property type="entry name" value="STATOR ELEMENT OF FLAGELLAR MOTOR COMPLEX"/>
    <property type="match status" value="1"/>
</dbReference>
<dbReference type="Pfam" id="PF13505">
    <property type="entry name" value="OMP_b-brl"/>
    <property type="match status" value="1"/>
</dbReference>
<evidence type="ECO:0000313" key="13">
    <source>
        <dbReference type="EMBL" id="KLI64841.1"/>
    </source>
</evidence>
<dbReference type="OrthoDB" id="189250at2"/>
<comment type="subcellular location">
    <subcellularLocation>
        <location evidence="1">Cell outer membrane</location>
        <topology evidence="1">Multi-pass membrane protein</topology>
    </subcellularLocation>
</comment>
<sequence length="364" mass="38867">MIASPALAQDQSVDRGVYVGLEAGAVLPDDYRTDIGRFLKDANTSSDIGWEAAALLGYDWGRFRTEIEGNYRTWGADEITSAQAGIPQSATTTATGTFDYEGDISLKSLMANALVDFGDADGLQFSLGAGAGRTWMDIQTNAANSSSDFLDTSDSEWAWQGIAQARMPVSDRVDVGLKYRYFSTLEFEPQDTRGRAIDFEVASHSVSLSLMMMLGSRPAPTPPPPVVLPEPARPAPPPPPPPPQALPSCNTGPYIVFFDFDRSDLTPEAASVLSSALSAYSVCGRANVMLAGHTDRSGSAAYNMGLAERRNTAVQTYLSGRGIPSADIMTEAFGETMPRVATADGVREPQNRRVEVTFGPGSGN</sequence>
<proteinExistence type="predicted"/>
<evidence type="ECO:0000256" key="10">
    <source>
        <dbReference type="PROSITE-ProRule" id="PRU00473"/>
    </source>
</evidence>
<keyword evidence="4" id="KW-0812">Transmembrane</keyword>
<keyword evidence="6" id="KW-0406">Ion transport</keyword>
<feature type="compositionally biased region" description="Pro residues" evidence="11">
    <location>
        <begin position="219"/>
        <end position="245"/>
    </location>
</feature>
<dbReference type="InterPro" id="IPR011250">
    <property type="entry name" value="OMP/PagP_B-barrel"/>
</dbReference>
<evidence type="ECO:0000256" key="1">
    <source>
        <dbReference type="ARBA" id="ARBA00004571"/>
    </source>
</evidence>
<organism evidence="13 14">
    <name type="scientific">Aurantiacibacter marinus</name>
    <dbReference type="NCBI Taxonomy" id="874156"/>
    <lineage>
        <taxon>Bacteria</taxon>
        <taxon>Pseudomonadati</taxon>
        <taxon>Pseudomonadota</taxon>
        <taxon>Alphaproteobacteria</taxon>
        <taxon>Sphingomonadales</taxon>
        <taxon>Erythrobacteraceae</taxon>
        <taxon>Aurantiacibacter</taxon>
    </lineage>
</organism>
<evidence type="ECO:0000256" key="4">
    <source>
        <dbReference type="ARBA" id="ARBA00022692"/>
    </source>
</evidence>
<dbReference type="RefSeq" id="WP_047092710.1">
    <property type="nucleotide sequence ID" value="NZ_LBHU01000001.1"/>
</dbReference>
<accession>A0A0H0XS93</accession>
<keyword evidence="8 10" id="KW-0472">Membrane</keyword>
<feature type="region of interest" description="Disordered" evidence="11">
    <location>
        <begin position="219"/>
        <end position="248"/>
    </location>
</feature>
<dbReference type="AlphaFoldDB" id="A0A0H0XS93"/>
<keyword evidence="9" id="KW-0998">Cell outer membrane</keyword>
<dbReference type="InterPro" id="IPR006664">
    <property type="entry name" value="OMP_bac"/>
</dbReference>
<dbReference type="Proteomes" id="UP000053455">
    <property type="component" value="Unassembled WGS sequence"/>
</dbReference>
<dbReference type="SUPFAM" id="SSF103088">
    <property type="entry name" value="OmpA-like"/>
    <property type="match status" value="1"/>
</dbReference>
<dbReference type="InterPro" id="IPR036737">
    <property type="entry name" value="OmpA-like_sf"/>
</dbReference>
<reference evidence="13 14" key="1">
    <citation type="submission" date="2015-04" db="EMBL/GenBank/DDBJ databases">
        <title>The draft genome sequence of Erythrobacter marinus HWDM-33.</title>
        <authorList>
            <person name="Zhuang L."/>
            <person name="Liu Y."/>
            <person name="Shao Z."/>
        </authorList>
    </citation>
    <scope>NUCLEOTIDE SEQUENCE [LARGE SCALE GENOMIC DNA]</scope>
    <source>
        <strain evidence="13 14">HWDM-33</strain>
    </source>
</reference>
<dbReference type="GO" id="GO:0006811">
    <property type="term" value="P:monoatomic ion transport"/>
    <property type="evidence" value="ECO:0007669"/>
    <property type="project" value="UniProtKB-KW"/>
</dbReference>
<name>A0A0H0XS93_9SPHN</name>
<evidence type="ECO:0000259" key="12">
    <source>
        <dbReference type="PROSITE" id="PS51123"/>
    </source>
</evidence>
<dbReference type="PRINTS" id="PR01021">
    <property type="entry name" value="OMPADOMAIN"/>
</dbReference>
<dbReference type="GO" id="GO:0046930">
    <property type="term" value="C:pore complex"/>
    <property type="evidence" value="ECO:0007669"/>
    <property type="project" value="UniProtKB-KW"/>
</dbReference>
<dbReference type="InterPro" id="IPR006665">
    <property type="entry name" value="OmpA-like"/>
</dbReference>
<dbReference type="GO" id="GO:0015288">
    <property type="term" value="F:porin activity"/>
    <property type="evidence" value="ECO:0007669"/>
    <property type="project" value="UniProtKB-KW"/>
</dbReference>
<evidence type="ECO:0000256" key="11">
    <source>
        <dbReference type="SAM" id="MobiDB-lite"/>
    </source>
</evidence>
<dbReference type="SUPFAM" id="SSF56925">
    <property type="entry name" value="OMPA-like"/>
    <property type="match status" value="1"/>
</dbReference>
<feature type="domain" description="OmpA-like" evidence="12">
    <location>
        <begin position="245"/>
        <end position="362"/>
    </location>
</feature>
<dbReference type="GO" id="GO:0009279">
    <property type="term" value="C:cell outer membrane"/>
    <property type="evidence" value="ECO:0007669"/>
    <property type="project" value="UniProtKB-SubCell"/>
</dbReference>
<dbReference type="PANTHER" id="PTHR30329:SF21">
    <property type="entry name" value="LIPOPROTEIN YIAD-RELATED"/>
    <property type="match status" value="1"/>
</dbReference>
<dbReference type="Pfam" id="PF00691">
    <property type="entry name" value="OmpA"/>
    <property type="match status" value="1"/>
</dbReference>
<dbReference type="InterPro" id="IPR027385">
    <property type="entry name" value="Beta-barrel_OMP"/>
</dbReference>
<dbReference type="CDD" id="cd07185">
    <property type="entry name" value="OmpA_C-like"/>
    <property type="match status" value="1"/>
</dbReference>